<evidence type="ECO:0000313" key="1">
    <source>
        <dbReference type="EMBL" id="SVE55837.1"/>
    </source>
</evidence>
<name>A0A383EG55_9ZZZZ</name>
<organism evidence="1">
    <name type="scientific">marine metagenome</name>
    <dbReference type="NCBI Taxonomy" id="408172"/>
    <lineage>
        <taxon>unclassified sequences</taxon>
        <taxon>metagenomes</taxon>
        <taxon>ecological metagenomes</taxon>
    </lineage>
</organism>
<sequence length="28" mass="2985">MKKLLGIMALDLLLNTKANSAISVGLKK</sequence>
<dbReference type="EMBL" id="UINC01225670">
    <property type="protein sequence ID" value="SVE55837.1"/>
    <property type="molecule type" value="Genomic_DNA"/>
</dbReference>
<proteinExistence type="predicted"/>
<gene>
    <name evidence="1" type="ORF">METZ01_LOCUS508691</name>
</gene>
<reference evidence="1" key="1">
    <citation type="submission" date="2018-05" db="EMBL/GenBank/DDBJ databases">
        <authorList>
            <person name="Lanie J.A."/>
            <person name="Ng W.-L."/>
            <person name="Kazmierczak K.M."/>
            <person name="Andrzejewski T.M."/>
            <person name="Davidsen T.M."/>
            <person name="Wayne K.J."/>
            <person name="Tettelin H."/>
            <person name="Glass J.I."/>
            <person name="Rusch D."/>
            <person name="Podicherti R."/>
            <person name="Tsui H.-C.T."/>
            <person name="Winkler M.E."/>
        </authorList>
    </citation>
    <scope>NUCLEOTIDE SEQUENCE</scope>
</reference>
<dbReference type="AlphaFoldDB" id="A0A383EG55"/>
<accession>A0A383EG55</accession>
<protein>
    <submittedName>
        <fullName evidence="1">Uncharacterized protein</fullName>
    </submittedName>
</protein>